<gene>
    <name evidence="2" type="ORF">LEP1GSC062_3257</name>
</gene>
<evidence type="ECO:0008006" key="4">
    <source>
        <dbReference type="Google" id="ProtNLM"/>
    </source>
</evidence>
<feature type="region of interest" description="Disordered" evidence="1">
    <location>
        <begin position="139"/>
        <end position="158"/>
    </location>
</feature>
<dbReference type="RefSeq" id="WP_010579301.1">
    <property type="nucleotide sequence ID" value="NZ_AHMT02000044.1"/>
</dbReference>
<sequence>MSWLQVETGRFENGSGWILENDGVFGWIMYNEEVEDEFPDTFMVLSDLFTNPGLSVITADPATGKLPTQYLPALAINDTFIVNSQAAMLSLNAQRGDIAVRTELPGPGMFILAGDDPTFLPNWIPLTTTYPDWSNIQNKPTSFSPSNHDHDSRYYTKSETDSALLQKRNTGSIPATEVTEDVTHRFVTDAEKNQWNNPAATDWSSIQNKPVTFSPSIHDHDSRYYTKSESDIALLQKRNVSIPIPATEVTEDVTHRFVTDAQISSWDSGGGGGFQIPLGGILEDSLDQLPSSNFRETNGQAISRVTFATLWSAVRRTVTSIAPVTDRIDSTAHGLSEGQLIKFSFTGGGITAFTNYYVRNPTADNFQISLNPTGGVINLTSSQSGDLITNIEYGFGDNTTTFNVPDRRGIFPRGAGVHGSRTKTTGVNYDGGSVGFAGQDRQIPHVHQQYAGDIAGGAYGQGGRYGDSGGASAATILYTGSPVSNGTGNPRNGDEVAPVWIAVKYKVRVL</sequence>
<evidence type="ECO:0000256" key="1">
    <source>
        <dbReference type="SAM" id="MobiDB-lite"/>
    </source>
</evidence>
<feature type="compositionally biased region" description="Basic and acidic residues" evidence="1">
    <location>
        <begin position="147"/>
        <end position="158"/>
    </location>
</feature>
<dbReference type="STRING" id="100053.GCA_002009845_02402"/>
<dbReference type="Proteomes" id="UP000018747">
    <property type="component" value="Unassembled WGS sequence"/>
</dbReference>
<name>V6I6R6_9LEPT</name>
<dbReference type="EMBL" id="AHMT02000044">
    <property type="protein sequence ID" value="EQA61874.1"/>
    <property type="molecule type" value="Genomic_DNA"/>
</dbReference>
<protein>
    <recommendedName>
        <fullName evidence="4">Phage tail collar domain protein</fullName>
    </recommendedName>
</protein>
<dbReference type="AlphaFoldDB" id="V6I6R6"/>
<reference evidence="2" key="1">
    <citation type="submission" date="2013-05" db="EMBL/GenBank/DDBJ databases">
        <authorList>
            <person name="Harkins D.M."/>
            <person name="Durkin A.S."/>
            <person name="Brinkac L.M."/>
            <person name="Haft D.H."/>
            <person name="Selengut J.D."/>
            <person name="Sanka R."/>
            <person name="DePew J."/>
            <person name="Purushe J."/>
            <person name="Hartskeerl R.A."/>
            <person name="Ahmed A."/>
            <person name="van der Linden H."/>
            <person name="Goris M.G.A."/>
            <person name="Vinetz J.M."/>
            <person name="Sutton G.G."/>
            <person name="Nierman W.C."/>
            <person name="Fouts D.E."/>
        </authorList>
    </citation>
    <scope>NUCLEOTIDE SEQUENCE [LARGE SCALE GENOMIC DNA]</scope>
    <source>
        <strain evidence="2">L 60</strain>
    </source>
</reference>
<comment type="caution">
    <text evidence="2">The sequence shown here is derived from an EMBL/GenBank/DDBJ whole genome shotgun (WGS) entry which is preliminary data.</text>
</comment>
<accession>V6I6R6</accession>
<proteinExistence type="predicted"/>
<evidence type="ECO:0000313" key="3">
    <source>
        <dbReference type="Proteomes" id="UP000018747"/>
    </source>
</evidence>
<organism evidence="2 3">
    <name type="scientific">Leptospira alexanderi serovar Manhao 3 str. L 60</name>
    <dbReference type="NCBI Taxonomy" id="1049759"/>
    <lineage>
        <taxon>Bacteria</taxon>
        <taxon>Pseudomonadati</taxon>
        <taxon>Spirochaetota</taxon>
        <taxon>Spirochaetia</taxon>
        <taxon>Leptospirales</taxon>
        <taxon>Leptospiraceae</taxon>
        <taxon>Leptospira</taxon>
    </lineage>
</organism>
<dbReference type="SUPFAM" id="SSF88874">
    <property type="entry name" value="Receptor-binding domain of short tail fibre protein gp12"/>
    <property type="match status" value="1"/>
</dbReference>
<dbReference type="OrthoDB" id="344897at2"/>
<evidence type="ECO:0000313" key="2">
    <source>
        <dbReference type="EMBL" id="EQA61874.1"/>
    </source>
</evidence>
<keyword evidence="3" id="KW-1185">Reference proteome</keyword>